<sequence length="70" mass="7591">QFGVHIISTRTRSLVGAGLPAMVVNDNACDLDNRGALESIASKPAPTVWRSHHFDRDAVSCRSWLASDGR</sequence>
<dbReference type="Proteomes" id="UP000247437">
    <property type="component" value="Unassembled WGS sequence"/>
</dbReference>
<comment type="caution">
    <text evidence="1">The sequence shown here is derived from an EMBL/GenBank/DDBJ whole genome shotgun (WGS) entry which is preliminary data.</text>
</comment>
<evidence type="ECO:0000313" key="2">
    <source>
        <dbReference type="Proteomes" id="UP000247437"/>
    </source>
</evidence>
<organism evidence="1 2">
    <name type="scientific">Pseudomonas jessenii</name>
    <dbReference type="NCBI Taxonomy" id="77298"/>
    <lineage>
        <taxon>Bacteria</taxon>
        <taxon>Pseudomonadati</taxon>
        <taxon>Pseudomonadota</taxon>
        <taxon>Gammaproteobacteria</taxon>
        <taxon>Pseudomonadales</taxon>
        <taxon>Pseudomonadaceae</taxon>
        <taxon>Pseudomonas</taxon>
    </lineage>
</organism>
<dbReference type="AlphaFoldDB" id="A0A2W0ECA5"/>
<feature type="non-terminal residue" evidence="1">
    <location>
        <position position="1"/>
    </location>
</feature>
<evidence type="ECO:0000313" key="1">
    <source>
        <dbReference type="EMBL" id="PYY66042.1"/>
    </source>
</evidence>
<dbReference type="EMBL" id="PDLL01001245">
    <property type="protein sequence ID" value="PYY66042.1"/>
    <property type="molecule type" value="Genomic_DNA"/>
</dbReference>
<protein>
    <submittedName>
        <fullName evidence="1">Uncharacterized protein</fullName>
    </submittedName>
</protein>
<gene>
    <name evidence="1" type="ORF">CRX42_34670</name>
</gene>
<accession>A0A2W0ECA5</accession>
<proteinExistence type="predicted"/>
<reference evidence="1 2" key="1">
    <citation type="journal article" date="2018" name="Appl. Microbiol. Biotechnol.">
        <title>Characterization of the caprolactam degradation pathway in Pseudomonas jessenii using mass spectrometry-based proteomics.</title>
        <authorList>
            <person name="Otzen M."/>
            <person name="Palacio C."/>
            <person name="Janssen D.B."/>
        </authorList>
    </citation>
    <scope>NUCLEOTIDE SEQUENCE [LARGE SCALE GENOMIC DNA]</scope>
    <source>
        <strain evidence="1 2">GO3</strain>
    </source>
</reference>
<name>A0A2W0ECA5_PSEJE</name>